<organism evidence="2 3">
    <name type="scientific">Apiotrichum porosum</name>
    <dbReference type="NCBI Taxonomy" id="105984"/>
    <lineage>
        <taxon>Eukaryota</taxon>
        <taxon>Fungi</taxon>
        <taxon>Dikarya</taxon>
        <taxon>Basidiomycota</taxon>
        <taxon>Agaricomycotina</taxon>
        <taxon>Tremellomycetes</taxon>
        <taxon>Trichosporonales</taxon>
        <taxon>Trichosporonaceae</taxon>
        <taxon>Apiotrichum</taxon>
    </lineage>
</organism>
<feature type="region of interest" description="Disordered" evidence="1">
    <location>
        <begin position="271"/>
        <end position="439"/>
    </location>
</feature>
<dbReference type="EMBL" id="RSCE01000022">
    <property type="protein sequence ID" value="RSH76701.1"/>
    <property type="molecule type" value="Genomic_DNA"/>
</dbReference>
<dbReference type="AlphaFoldDB" id="A0A427XCS5"/>
<comment type="caution">
    <text evidence="2">The sequence shown here is derived from an EMBL/GenBank/DDBJ whole genome shotgun (WGS) entry which is preliminary data.</text>
</comment>
<evidence type="ECO:0000313" key="2">
    <source>
        <dbReference type="EMBL" id="RSH76701.1"/>
    </source>
</evidence>
<protein>
    <submittedName>
        <fullName evidence="2">Uncharacterized protein</fullName>
    </submittedName>
</protein>
<name>A0A427XCS5_9TREE</name>
<sequence>MTDNDYEDIVDYGLDDPSLDHQMESVSGMKPTDDDDADDVQIPTVLAQLPTDNELQLAQRVLDLERERDAFAAQVKELQARYPAHSTTIAAPSTEDEPPTIHVPHELVPVFAVLRQHIHELTRENAALRYTLLGTSARPDIATSSRVTLDAVVSPASSMATTPLPTESPPIGIEVTPPTDSAAQLPNPPPVPRPGPIEPDVDLAAVVARVKTLMLENDELGDMVAEAGRADGEEWAKTLDDSKAIIASLDSDLSHNLTVIESLRAELDAYKSRPSPLDSSRASVPPAASAPQLERQQRDRERGGGGDRDRPAPDRGGDRGGGGRDRNDRRRNGGGGGGGPPDDRDRERDRDRDRDRYRPERPRDPTRERDNRQSKWGNDTRRDKDERDRSGGGGGGGGRRDEKPSAGPGGGGGGGGLSILGRATAENGSSRRAEDDRAK</sequence>
<dbReference type="RefSeq" id="XP_028471848.1">
    <property type="nucleotide sequence ID" value="XM_028620973.1"/>
</dbReference>
<accession>A0A427XCS5</accession>
<feature type="region of interest" description="Disordered" evidence="1">
    <location>
        <begin position="1"/>
        <end position="38"/>
    </location>
</feature>
<keyword evidence="3" id="KW-1185">Reference proteome</keyword>
<dbReference type="GeneID" id="39589992"/>
<dbReference type="Proteomes" id="UP000279236">
    <property type="component" value="Unassembled WGS sequence"/>
</dbReference>
<feature type="compositionally biased region" description="Basic and acidic residues" evidence="1">
    <location>
        <begin position="429"/>
        <end position="439"/>
    </location>
</feature>
<proteinExistence type="predicted"/>
<feature type="compositionally biased region" description="Low complexity" evidence="1">
    <location>
        <begin position="279"/>
        <end position="291"/>
    </location>
</feature>
<feature type="compositionally biased region" description="Basic and acidic residues" evidence="1">
    <location>
        <begin position="295"/>
        <end position="331"/>
    </location>
</feature>
<reference evidence="2 3" key="1">
    <citation type="submission" date="2018-11" db="EMBL/GenBank/DDBJ databases">
        <title>Genome sequence of Apiotrichum porosum DSM 27194.</title>
        <authorList>
            <person name="Aliyu H."/>
            <person name="Gorte O."/>
            <person name="Ochsenreither K."/>
        </authorList>
    </citation>
    <scope>NUCLEOTIDE SEQUENCE [LARGE SCALE GENOMIC DNA]</scope>
    <source>
        <strain evidence="2 3">DSM 27194</strain>
    </source>
</reference>
<evidence type="ECO:0000313" key="3">
    <source>
        <dbReference type="Proteomes" id="UP000279236"/>
    </source>
</evidence>
<feature type="compositionally biased region" description="Basic and acidic residues" evidence="1">
    <location>
        <begin position="341"/>
        <end position="390"/>
    </location>
</feature>
<dbReference type="OrthoDB" id="2576031at2759"/>
<feature type="compositionally biased region" description="Gly residues" evidence="1">
    <location>
        <begin position="407"/>
        <end position="418"/>
    </location>
</feature>
<evidence type="ECO:0000256" key="1">
    <source>
        <dbReference type="SAM" id="MobiDB-lite"/>
    </source>
</evidence>
<gene>
    <name evidence="2" type="ORF">EHS24_005449</name>
</gene>
<feature type="compositionally biased region" description="Acidic residues" evidence="1">
    <location>
        <begin position="1"/>
        <end position="14"/>
    </location>
</feature>